<dbReference type="InterPro" id="IPR002850">
    <property type="entry name" value="PIN_toxin-like"/>
</dbReference>
<evidence type="ECO:0000313" key="2">
    <source>
        <dbReference type="EMBL" id="VAW31925.1"/>
    </source>
</evidence>
<dbReference type="Pfam" id="PF13470">
    <property type="entry name" value="PIN_3"/>
    <property type="match status" value="1"/>
</dbReference>
<dbReference type="PANTHER" id="PTHR34610:SF3">
    <property type="entry name" value="SSL7007 PROTEIN"/>
    <property type="match status" value="1"/>
</dbReference>
<dbReference type="InterPro" id="IPR002716">
    <property type="entry name" value="PIN_dom"/>
</dbReference>
<proteinExistence type="predicted"/>
<dbReference type="AlphaFoldDB" id="A0A3B0ULI6"/>
<sequence>MIRAVIDTNTLFEGLTRRNSAGAYIVRLWQAQLFQSCVSLALQYEYYDVLARKLSPQRWNRIQPVLGTLLANAHPIVPYYRWRPSSPDPGDDMIIDCAMNAKAWIVTYNLRDFTLARLDLGLIVLSPKEFLNQVGD</sequence>
<dbReference type="InterPro" id="IPR029060">
    <property type="entry name" value="PIN-like_dom_sf"/>
</dbReference>
<dbReference type="EMBL" id="UOEU01000303">
    <property type="protein sequence ID" value="VAW31925.1"/>
    <property type="molecule type" value="Genomic_DNA"/>
</dbReference>
<gene>
    <name evidence="2" type="ORF">MNBD_CHLOROFLEXI01-3652</name>
</gene>
<reference evidence="2" key="1">
    <citation type="submission" date="2018-06" db="EMBL/GenBank/DDBJ databases">
        <authorList>
            <person name="Zhirakovskaya E."/>
        </authorList>
    </citation>
    <scope>NUCLEOTIDE SEQUENCE</scope>
</reference>
<dbReference type="SUPFAM" id="SSF88723">
    <property type="entry name" value="PIN domain-like"/>
    <property type="match status" value="1"/>
</dbReference>
<organism evidence="2">
    <name type="scientific">hydrothermal vent metagenome</name>
    <dbReference type="NCBI Taxonomy" id="652676"/>
    <lineage>
        <taxon>unclassified sequences</taxon>
        <taxon>metagenomes</taxon>
        <taxon>ecological metagenomes</taxon>
    </lineage>
</organism>
<dbReference type="PANTHER" id="PTHR34610">
    <property type="entry name" value="SSL7007 PROTEIN"/>
    <property type="match status" value="1"/>
</dbReference>
<evidence type="ECO:0000259" key="1">
    <source>
        <dbReference type="Pfam" id="PF13470"/>
    </source>
</evidence>
<accession>A0A3B0ULI6</accession>
<feature type="domain" description="PIN" evidence="1">
    <location>
        <begin position="3"/>
        <end position="110"/>
    </location>
</feature>
<name>A0A3B0ULI6_9ZZZZ</name>
<protein>
    <recommendedName>
        <fullName evidence="1">PIN domain-containing protein</fullName>
    </recommendedName>
</protein>